<keyword evidence="2" id="KW-0378">Hydrolase</keyword>
<dbReference type="PROSITE" id="PS51192">
    <property type="entry name" value="HELICASE_ATP_BIND_1"/>
    <property type="match status" value="1"/>
</dbReference>
<evidence type="ECO:0000259" key="7">
    <source>
        <dbReference type="PROSITE" id="PS51194"/>
    </source>
</evidence>
<reference evidence="8 9" key="1">
    <citation type="submission" date="2019-07" db="EMBL/GenBank/DDBJ databases">
        <title>Genomes of Cafeteria roenbergensis.</title>
        <authorList>
            <person name="Fischer M.G."/>
            <person name="Hackl T."/>
            <person name="Roman M."/>
        </authorList>
    </citation>
    <scope>NUCLEOTIDE SEQUENCE [LARGE SCALE GENOMIC DNA]</scope>
    <source>
        <strain evidence="8 9">RCC970-E3</strain>
    </source>
</reference>
<dbReference type="InterPro" id="IPR027417">
    <property type="entry name" value="P-loop_NTPase"/>
</dbReference>
<dbReference type="PANTHER" id="PTHR47959:SF1">
    <property type="entry name" value="ATP-DEPENDENT RNA HELICASE DBPA"/>
    <property type="match status" value="1"/>
</dbReference>
<dbReference type="InterPro" id="IPR002466">
    <property type="entry name" value="A_deamin"/>
</dbReference>
<dbReference type="GO" id="GO:0005829">
    <property type="term" value="C:cytosol"/>
    <property type="evidence" value="ECO:0007669"/>
    <property type="project" value="TreeGrafter"/>
</dbReference>
<feature type="domain" description="A to I editase" evidence="5">
    <location>
        <begin position="570"/>
        <end position="786"/>
    </location>
</feature>
<keyword evidence="4" id="KW-0067">ATP-binding</keyword>
<feature type="domain" description="Helicase ATP-binding" evidence="6">
    <location>
        <begin position="66"/>
        <end position="296"/>
    </location>
</feature>
<dbReference type="SMART" id="SM00490">
    <property type="entry name" value="HELICc"/>
    <property type="match status" value="1"/>
</dbReference>
<dbReference type="GO" id="GO:0005524">
    <property type="term" value="F:ATP binding"/>
    <property type="evidence" value="ECO:0007669"/>
    <property type="project" value="UniProtKB-KW"/>
</dbReference>
<dbReference type="InterPro" id="IPR050079">
    <property type="entry name" value="DEAD_box_RNA_helicase"/>
</dbReference>
<sequence length="814" mass="83148">MLRAARAHAAVAFAPGRLLPQSRFTSSVPAGALVPGFARLGLRPELVAAAESLGARAPTEVQERSIPAALRGENVLATSPTGSGKTLCMLLPLFHCMKADETVLRLASRPSRPRALVLSPTRELAQQTLGVAKSLSHHCRARVVGITGGAKRGRQVAALADAQGVDVVVGTPGRLLQLQQAGSLSLADVRYIAIDEADSMLLDDVLDAPASQREDGEGSERESFSGETGRLLLPVLRALRAGDAFTGSGAPRSPPPGPFDPTLPVERCVQFLLAAATVAPSAEAALQRRIPGGVSIIRARGTHACPSQLEARFVRVGSGPEAEFGDKMDALHAELARAASNAGRSRAAGRGGGSAGGGHRTIVFCGTIQSARAVAKEAQGRGWLVASLHGGIPPQLRAAEFQAAVTGERPVLVATDAAARGLDLSGADDVIIAESMRRRYSSAPFADAVASAAIEAYDALRPPELVTKQTVLAAIVARFDSVGERGRPALAVLSLGVGTRFLRGKRSSLPASALVDMHAEVLARRGLVRLLMASVRDGGGCRSGAAAGYPALLVTSSVPAAGSPAPGPFTCSDKIALWQCVGLQGAILAPRLGAVRLSGVIAGRKCSVQTLHRACGGRMAAWRFGGGTGGGGDEEAASGREAAAQAAIRPGLRVAEACMLASGVQFDKGALQGHTGAEFEGSPCGWWSADMAAAEASPRAVAGSSAEAAAASDGDVMPVAGGAPMECLDGTTGLTLGAGLAPGISREGLTSLAAAAGLMARGSSWQAAKEAATEYCQAKASVMAFVEAALSVEGAARHRKKRRRPAEAEIKTSD</sequence>
<dbReference type="InterPro" id="IPR044742">
    <property type="entry name" value="DEAD/DEAH_RhlB"/>
</dbReference>
<organism evidence="8 9">
    <name type="scientific">Cafeteria roenbergensis</name>
    <name type="common">Marine flagellate</name>
    <dbReference type="NCBI Taxonomy" id="33653"/>
    <lineage>
        <taxon>Eukaryota</taxon>
        <taxon>Sar</taxon>
        <taxon>Stramenopiles</taxon>
        <taxon>Bigyra</taxon>
        <taxon>Opalozoa</taxon>
        <taxon>Bicosoecida</taxon>
        <taxon>Cafeteriaceae</taxon>
        <taxon>Cafeteria</taxon>
    </lineage>
</organism>
<dbReference type="GO" id="GO:0003723">
    <property type="term" value="F:RNA binding"/>
    <property type="evidence" value="ECO:0007669"/>
    <property type="project" value="InterPro"/>
</dbReference>
<dbReference type="InterPro" id="IPR001650">
    <property type="entry name" value="Helicase_C-like"/>
</dbReference>
<dbReference type="CDD" id="cd00268">
    <property type="entry name" value="DEADc"/>
    <property type="match status" value="1"/>
</dbReference>
<dbReference type="GO" id="GO:0006396">
    <property type="term" value="P:RNA processing"/>
    <property type="evidence" value="ECO:0007669"/>
    <property type="project" value="InterPro"/>
</dbReference>
<dbReference type="SMART" id="SM00552">
    <property type="entry name" value="ADEAMc"/>
    <property type="match status" value="1"/>
</dbReference>
<dbReference type="Pfam" id="PF00271">
    <property type="entry name" value="Helicase_C"/>
    <property type="match status" value="1"/>
</dbReference>
<keyword evidence="1" id="KW-0547">Nucleotide-binding</keyword>
<evidence type="ECO:0000256" key="4">
    <source>
        <dbReference type="ARBA" id="ARBA00022840"/>
    </source>
</evidence>
<name>A0A5A8E8W0_CAFRO</name>
<dbReference type="InterPro" id="IPR014001">
    <property type="entry name" value="Helicase_ATP-bd"/>
</dbReference>
<evidence type="ECO:0000313" key="9">
    <source>
        <dbReference type="Proteomes" id="UP000324907"/>
    </source>
</evidence>
<accession>A0A5A8E8W0</accession>
<evidence type="ECO:0000313" key="8">
    <source>
        <dbReference type="EMBL" id="KAA0172331.1"/>
    </source>
</evidence>
<dbReference type="PROSITE" id="PS50141">
    <property type="entry name" value="A_DEAMIN_EDITASE"/>
    <property type="match status" value="2"/>
</dbReference>
<dbReference type="InterPro" id="IPR011545">
    <property type="entry name" value="DEAD/DEAH_box_helicase_dom"/>
</dbReference>
<dbReference type="PANTHER" id="PTHR47959">
    <property type="entry name" value="ATP-DEPENDENT RNA HELICASE RHLE-RELATED"/>
    <property type="match status" value="1"/>
</dbReference>
<dbReference type="GO" id="GO:0004000">
    <property type="term" value="F:adenosine deaminase activity"/>
    <property type="evidence" value="ECO:0007669"/>
    <property type="project" value="InterPro"/>
</dbReference>
<evidence type="ECO:0000256" key="1">
    <source>
        <dbReference type="ARBA" id="ARBA00022741"/>
    </source>
</evidence>
<gene>
    <name evidence="8" type="ORF">FNF28_00015</name>
</gene>
<dbReference type="Proteomes" id="UP000324907">
    <property type="component" value="Unassembled WGS sequence"/>
</dbReference>
<protein>
    <recommendedName>
        <fullName evidence="10">RNA helicase</fullName>
    </recommendedName>
</protein>
<dbReference type="SMART" id="SM00487">
    <property type="entry name" value="DEXDc"/>
    <property type="match status" value="1"/>
</dbReference>
<proteinExistence type="predicted"/>
<dbReference type="Pfam" id="PF00270">
    <property type="entry name" value="DEAD"/>
    <property type="match status" value="1"/>
</dbReference>
<dbReference type="SUPFAM" id="SSF52540">
    <property type="entry name" value="P-loop containing nucleoside triphosphate hydrolases"/>
    <property type="match status" value="2"/>
</dbReference>
<evidence type="ECO:0008006" key="10">
    <source>
        <dbReference type="Google" id="ProtNLM"/>
    </source>
</evidence>
<dbReference type="AlphaFoldDB" id="A0A5A8E8W0"/>
<evidence type="ECO:0000256" key="3">
    <source>
        <dbReference type="ARBA" id="ARBA00022806"/>
    </source>
</evidence>
<dbReference type="EMBL" id="VLTL01000001">
    <property type="protein sequence ID" value="KAA0172331.1"/>
    <property type="molecule type" value="Genomic_DNA"/>
</dbReference>
<evidence type="ECO:0000256" key="2">
    <source>
        <dbReference type="ARBA" id="ARBA00022801"/>
    </source>
</evidence>
<comment type="caution">
    <text evidence="8">The sequence shown here is derived from an EMBL/GenBank/DDBJ whole genome shotgun (WGS) entry which is preliminary data.</text>
</comment>
<keyword evidence="3" id="KW-0347">Helicase</keyword>
<feature type="domain" description="A to I editase" evidence="5">
    <location>
        <begin position="494"/>
        <end position="535"/>
    </location>
</feature>
<dbReference type="PROSITE" id="PS51194">
    <property type="entry name" value="HELICASE_CTER"/>
    <property type="match status" value="1"/>
</dbReference>
<dbReference type="GO" id="GO:0003724">
    <property type="term" value="F:RNA helicase activity"/>
    <property type="evidence" value="ECO:0007669"/>
    <property type="project" value="TreeGrafter"/>
</dbReference>
<dbReference type="Pfam" id="PF02137">
    <property type="entry name" value="A_deamin"/>
    <property type="match status" value="2"/>
</dbReference>
<evidence type="ECO:0000259" key="6">
    <source>
        <dbReference type="PROSITE" id="PS51192"/>
    </source>
</evidence>
<dbReference type="Gene3D" id="3.40.50.300">
    <property type="entry name" value="P-loop containing nucleotide triphosphate hydrolases"/>
    <property type="match status" value="2"/>
</dbReference>
<evidence type="ECO:0000259" key="5">
    <source>
        <dbReference type="PROSITE" id="PS50141"/>
    </source>
</evidence>
<feature type="domain" description="Helicase C-terminal" evidence="7">
    <location>
        <begin position="327"/>
        <end position="522"/>
    </location>
</feature>